<dbReference type="EMBL" id="CM042020">
    <property type="protein sequence ID" value="KAI3820538.1"/>
    <property type="molecule type" value="Genomic_DNA"/>
</dbReference>
<organism evidence="1 2">
    <name type="scientific">Smallanthus sonchifolius</name>
    <dbReference type="NCBI Taxonomy" id="185202"/>
    <lineage>
        <taxon>Eukaryota</taxon>
        <taxon>Viridiplantae</taxon>
        <taxon>Streptophyta</taxon>
        <taxon>Embryophyta</taxon>
        <taxon>Tracheophyta</taxon>
        <taxon>Spermatophyta</taxon>
        <taxon>Magnoliopsida</taxon>
        <taxon>eudicotyledons</taxon>
        <taxon>Gunneridae</taxon>
        <taxon>Pentapetalae</taxon>
        <taxon>asterids</taxon>
        <taxon>campanulids</taxon>
        <taxon>Asterales</taxon>
        <taxon>Asteraceae</taxon>
        <taxon>Asteroideae</taxon>
        <taxon>Heliantheae alliance</taxon>
        <taxon>Millerieae</taxon>
        <taxon>Smallanthus</taxon>
    </lineage>
</organism>
<accession>A0ACB9JJ64</accession>
<dbReference type="Proteomes" id="UP001056120">
    <property type="component" value="Linkage Group LG03"/>
</dbReference>
<keyword evidence="2" id="KW-1185">Reference proteome</keyword>
<evidence type="ECO:0000313" key="2">
    <source>
        <dbReference type="Proteomes" id="UP001056120"/>
    </source>
</evidence>
<reference evidence="2" key="1">
    <citation type="journal article" date="2022" name="Mol. Ecol. Resour.">
        <title>The genomes of chicory, endive, great burdock and yacon provide insights into Asteraceae palaeo-polyploidization history and plant inulin production.</title>
        <authorList>
            <person name="Fan W."/>
            <person name="Wang S."/>
            <person name="Wang H."/>
            <person name="Wang A."/>
            <person name="Jiang F."/>
            <person name="Liu H."/>
            <person name="Zhao H."/>
            <person name="Xu D."/>
            <person name="Zhang Y."/>
        </authorList>
    </citation>
    <scope>NUCLEOTIDE SEQUENCE [LARGE SCALE GENOMIC DNA]</scope>
    <source>
        <strain evidence="2">cv. Yunnan</strain>
    </source>
</reference>
<reference evidence="1 2" key="2">
    <citation type="journal article" date="2022" name="Mol. Ecol. Resour.">
        <title>The genomes of chicory, endive, great burdock and yacon provide insights into Asteraceae paleo-polyploidization history and plant inulin production.</title>
        <authorList>
            <person name="Fan W."/>
            <person name="Wang S."/>
            <person name="Wang H."/>
            <person name="Wang A."/>
            <person name="Jiang F."/>
            <person name="Liu H."/>
            <person name="Zhao H."/>
            <person name="Xu D."/>
            <person name="Zhang Y."/>
        </authorList>
    </citation>
    <scope>NUCLEOTIDE SEQUENCE [LARGE SCALE GENOMIC DNA]</scope>
    <source>
        <strain evidence="2">cv. Yunnan</strain>
        <tissue evidence="1">Leaves</tissue>
    </source>
</reference>
<proteinExistence type="predicted"/>
<protein>
    <submittedName>
        <fullName evidence="1">Uncharacterized protein</fullName>
    </submittedName>
</protein>
<comment type="caution">
    <text evidence="1">The sequence shown here is derived from an EMBL/GenBank/DDBJ whole genome shotgun (WGS) entry which is preliminary data.</text>
</comment>
<name>A0ACB9JJ64_9ASTR</name>
<evidence type="ECO:0000313" key="1">
    <source>
        <dbReference type="EMBL" id="KAI3820538.1"/>
    </source>
</evidence>
<gene>
    <name evidence="1" type="ORF">L1987_08086</name>
</gene>
<sequence>MCTDIDLKCRVVTTEVTSSVTATKAPSAVVIEPTDEELTALKKSKGKIPVSEEEAETHGKYPAAISSDPNRIIPGAQMPMGMADKITQRFHEEELKDAEEEES</sequence>